<dbReference type="Gene3D" id="1.20.1720.10">
    <property type="entry name" value="Multidrug resistance protein D"/>
    <property type="match status" value="1"/>
</dbReference>
<keyword evidence="6 8" id="KW-1133">Transmembrane helix</keyword>
<dbReference type="GO" id="GO:1990961">
    <property type="term" value="P:xenobiotic detoxification by transmembrane export across the plasma membrane"/>
    <property type="evidence" value="ECO:0007669"/>
    <property type="project" value="InterPro"/>
</dbReference>
<dbReference type="Proteomes" id="UP000613011">
    <property type="component" value="Unassembled WGS sequence"/>
</dbReference>
<evidence type="ECO:0000256" key="5">
    <source>
        <dbReference type="ARBA" id="ARBA00022692"/>
    </source>
</evidence>
<reference evidence="10" key="1">
    <citation type="submission" date="2021-01" db="EMBL/GenBank/DDBJ databases">
        <title>Ramlibacter sp. strain AW1 16S ribosomal RNA gene Genome sequencing and assembly.</title>
        <authorList>
            <person name="Kang M."/>
        </authorList>
    </citation>
    <scope>NUCLEOTIDE SEQUENCE</scope>
    <source>
        <strain evidence="10">AW1</strain>
    </source>
</reference>
<evidence type="ECO:0000256" key="4">
    <source>
        <dbReference type="ARBA" id="ARBA00022475"/>
    </source>
</evidence>
<comment type="caution">
    <text evidence="10">The sequence shown here is derived from an EMBL/GenBank/DDBJ whole genome shotgun (WGS) entry which is preliminary data.</text>
</comment>
<comment type="subcellular location">
    <subcellularLocation>
        <location evidence="8">Cell inner membrane</location>
        <topology evidence="8">Multi-pass membrane protein</topology>
    </subcellularLocation>
    <subcellularLocation>
        <location evidence="1">Cell membrane</location>
        <topology evidence="1">Multi-pass membrane protein</topology>
    </subcellularLocation>
</comment>
<dbReference type="RefSeq" id="WP_201683528.1">
    <property type="nucleotide sequence ID" value="NZ_JAEQNA010000002.1"/>
</dbReference>
<dbReference type="InterPro" id="IPR020846">
    <property type="entry name" value="MFS_dom"/>
</dbReference>
<dbReference type="GO" id="GO:0005886">
    <property type="term" value="C:plasma membrane"/>
    <property type="evidence" value="ECO:0007669"/>
    <property type="project" value="UniProtKB-SubCell"/>
</dbReference>
<dbReference type="InterPro" id="IPR036259">
    <property type="entry name" value="MFS_trans_sf"/>
</dbReference>
<dbReference type="NCBIfam" id="TIGR00710">
    <property type="entry name" value="efflux_Bcr_CflA"/>
    <property type="match status" value="1"/>
</dbReference>
<feature type="transmembrane region" description="Helical" evidence="8">
    <location>
        <begin position="351"/>
        <end position="371"/>
    </location>
</feature>
<sequence length="409" mass="42674">MSASVPAGPVSMSPGVVVVLLSLLLGLQPLTTDLYLPALPGLTRALGAEPAQAQAQATLAVLLLAFGISQLAWGPLSDRFGRRPVLLAGIGIYVGASVGCALAPSMDLLVAWRAAQGAAMGAAVMGARAIVRDLYEPQVGARTMAKGLSGLGVIACLSAPLGGVVADLFGWRWALALLGIFSALLWLIIARHFTESLPAERRAPLHPGAIARSWWTIIRHPTFLAGSALATTSYAGLFTFLATAPFVFGQVIGLGATEVGVALFSVSLTYLAGTVLARRLLTRIGLRRAVMWAGGVSLLAGTVLVLLAWAGVRGIWALLPPIWLFMLAHGVHQPCGQVVAVAPFPKAAGAAAALNGFLMMLVAFAMGGWLGRQAMDSAWPLVSGLWFWGVCIAVVAFTLVRRHGELRRA</sequence>
<keyword evidence="8" id="KW-0997">Cell inner membrane</keyword>
<dbReference type="PANTHER" id="PTHR23502">
    <property type="entry name" value="MAJOR FACILITATOR SUPERFAMILY"/>
    <property type="match status" value="1"/>
</dbReference>
<feature type="transmembrane region" description="Helical" evidence="8">
    <location>
        <begin position="222"/>
        <end position="247"/>
    </location>
</feature>
<dbReference type="PANTHER" id="PTHR23502:SF132">
    <property type="entry name" value="POLYAMINE TRANSPORTER 2-RELATED"/>
    <property type="match status" value="1"/>
</dbReference>
<keyword evidence="3 8" id="KW-0813">Transport</keyword>
<feature type="transmembrane region" description="Helical" evidence="8">
    <location>
        <begin position="377"/>
        <end position="400"/>
    </location>
</feature>
<evidence type="ECO:0000256" key="6">
    <source>
        <dbReference type="ARBA" id="ARBA00022989"/>
    </source>
</evidence>
<evidence type="ECO:0000313" key="10">
    <source>
        <dbReference type="EMBL" id="MBL0420451.1"/>
    </source>
</evidence>
<dbReference type="GO" id="GO:0042910">
    <property type="term" value="F:xenobiotic transmembrane transporter activity"/>
    <property type="evidence" value="ECO:0007669"/>
    <property type="project" value="InterPro"/>
</dbReference>
<gene>
    <name evidence="10" type="ORF">JI739_08865</name>
</gene>
<evidence type="ECO:0000313" key="11">
    <source>
        <dbReference type="Proteomes" id="UP000613011"/>
    </source>
</evidence>
<feature type="transmembrane region" description="Helical" evidence="8">
    <location>
        <begin position="55"/>
        <end position="73"/>
    </location>
</feature>
<keyword evidence="11" id="KW-1185">Reference proteome</keyword>
<keyword evidence="5 8" id="KW-0812">Transmembrane</keyword>
<evidence type="ECO:0000256" key="7">
    <source>
        <dbReference type="ARBA" id="ARBA00023136"/>
    </source>
</evidence>
<evidence type="ECO:0000256" key="8">
    <source>
        <dbReference type="RuleBase" id="RU365088"/>
    </source>
</evidence>
<proteinExistence type="inferred from homology"/>
<organism evidence="10 11">
    <name type="scientific">Ramlibacter aurantiacus</name>
    <dbReference type="NCBI Taxonomy" id="2801330"/>
    <lineage>
        <taxon>Bacteria</taxon>
        <taxon>Pseudomonadati</taxon>
        <taxon>Pseudomonadota</taxon>
        <taxon>Betaproteobacteria</taxon>
        <taxon>Burkholderiales</taxon>
        <taxon>Comamonadaceae</taxon>
        <taxon>Ramlibacter</taxon>
    </lineage>
</organism>
<name>A0A936ZML1_9BURK</name>
<keyword evidence="4" id="KW-1003">Cell membrane</keyword>
<evidence type="ECO:0000259" key="9">
    <source>
        <dbReference type="PROSITE" id="PS50850"/>
    </source>
</evidence>
<dbReference type="EMBL" id="JAEQNA010000002">
    <property type="protein sequence ID" value="MBL0420451.1"/>
    <property type="molecule type" value="Genomic_DNA"/>
</dbReference>
<feature type="transmembrane region" description="Helical" evidence="8">
    <location>
        <begin position="85"/>
        <end position="104"/>
    </location>
</feature>
<feature type="transmembrane region" description="Helical" evidence="8">
    <location>
        <begin position="259"/>
        <end position="277"/>
    </location>
</feature>
<protein>
    <recommendedName>
        <fullName evidence="8">Bcr/CflA family efflux transporter</fullName>
    </recommendedName>
</protein>
<feature type="transmembrane region" description="Helical" evidence="8">
    <location>
        <begin position="110"/>
        <end position="131"/>
    </location>
</feature>
<dbReference type="SUPFAM" id="SSF103473">
    <property type="entry name" value="MFS general substrate transporter"/>
    <property type="match status" value="1"/>
</dbReference>
<dbReference type="Pfam" id="PF07690">
    <property type="entry name" value="MFS_1"/>
    <property type="match status" value="1"/>
</dbReference>
<feature type="transmembrane region" description="Helical" evidence="8">
    <location>
        <begin position="289"/>
        <end position="310"/>
    </location>
</feature>
<feature type="domain" description="Major facilitator superfamily (MFS) profile" evidence="9">
    <location>
        <begin position="17"/>
        <end position="407"/>
    </location>
</feature>
<keyword evidence="7 8" id="KW-0472">Membrane</keyword>
<evidence type="ECO:0000256" key="3">
    <source>
        <dbReference type="ARBA" id="ARBA00022448"/>
    </source>
</evidence>
<comment type="similarity">
    <text evidence="2 8">Belongs to the major facilitator superfamily. Bcr/CmlA family.</text>
</comment>
<dbReference type="InterPro" id="IPR004812">
    <property type="entry name" value="Efflux_drug-R_Bcr/CmlA"/>
</dbReference>
<evidence type="ECO:0000256" key="2">
    <source>
        <dbReference type="ARBA" id="ARBA00006236"/>
    </source>
</evidence>
<accession>A0A936ZML1</accession>
<dbReference type="InterPro" id="IPR011701">
    <property type="entry name" value="MFS"/>
</dbReference>
<feature type="transmembrane region" description="Helical" evidence="8">
    <location>
        <begin position="143"/>
        <end position="165"/>
    </location>
</feature>
<feature type="transmembrane region" description="Helical" evidence="8">
    <location>
        <begin position="171"/>
        <end position="193"/>
    </location>
</feature>
<dbReference type="AlphaFoldDB" id="A0A936ZML1"/>
<dbReference type="PROSITE" id="PS50850">
    <property type="entry name" value="MFS"/>
    <property type="match status" value="1"/>
</dbReference>
<comment type="caution">
    <text evidence="8">Lacks conserved residue(s) required for the propagation of feature annotation.</text>
</comment>
<evidence type="ECO:0000256" key="1">
    <source>
        <dbReference type="ARBA" id="ARBA00004651"/>
    </source>
</evidence>